<accession>X1V812</accession>
<sequence length="255" mass="27802">GFAAVTAQALQVDENDTANVAFSVSPEPAKLTIQCSTANAAVSEGGRLIGAAGVPLNLSPYVKHSLEVSAPGFRPRRISVDAPSPGQTIGKQTVRLEAQSGSLLITATSLPTFSRRLEATIILDQKSLGDHSLPYEAKSVSVGDHTVELHGRIWEPVQSQRLSVKDRVKTTLSFKLVPRKSFFRFSVSPRGADLTVDGKRADPTSVFQAIPGKRHEIVARMKDYTTYSTRERLDFGETKHITINLRKKDVVIVLR</sequence>
<proteinExistence type="predicted"/>
<reference evidence="1" key="1">
    <citation type="journal article" date="2014" name="Front. Microbiol.">
        <title>High frequency of phylogenetically diverse reductive dehalogenase-homologous genes in deep subseafloor sedimentary metagenomes.</title>
        <authorList>
            <person name="Kawai M."/>
            <person name="Futagami T."/>
            <person name="Toyoda A."/>
            <person name="Takaki Y."/>
            <person name="Nishi S."/>
            <person name="Hori S."/>
            <person name="Arai W."/>
            <person name="Tsubouchi T."/>
            <person name="Morono Y."/>
            <person name="Uchiyama I."/>
            <person name="Ito T."/>
            <person name="Fujiyama A."/>
            <person name="Inagaki F."/>
            <person name="Takami H."/>
        </authorList>
    </citation>
    <scope>NUCLEOTIDE SEQUENCE</scope>
    <source>
        <strain evidence="1">Expedition CK06-06</strain>
    </source>
</reference>
<name>X1V812_9ZZZZ</name>
<comment type="caution">
    <text evidence="1">The sequence shown here is derived from an EMBL/GenBank/DDBJ whole genome shotgun (WGS) entry which is preliminary data.</text>
</comment>
<dbReference type="AlphaFoldDB" id="X1V812"/>
<evidence type="ECO:0008006" key="2">
    <source>
        <dbReference type="Google" id="ProtNLM"/>
    </source>
</evidence>
<protein>
    <recommendedName>
        <fullName evidence="2">PEGA domain-containing protein</fullName>
    </recommendedName>
</protein>
<evidence type="ECO:0000313" key="1">
    <source>
        <dbReference type="EMBL" id="GAJ08806.1"/>
    </source>
</evidence>
<gene>
    <name evidence="1" type="ORF">S12H4_45391</name>
</gene>
<dbReference type="EMBL" id="BARW01028063">
    <property type="protein sequence ID" value="GAJ08806.1"/>
    <property type="molecule type" value="Genomic_DNA"/>
</dbReference>
<organism evidence="1">
    <name type="scientific">marine sediment metagenome</name>
    <dbReference type="NCBI Taxonomy" id="412755"/>
    <lineage>
        <taxon>unclassified sequences</taxon>
        <taxon>metagenomes</taxon>
        <taxon>ecological metagenomes</taxon>
    </lineage>
</organism>
<feature type="non-terminal residue" evidence="1">
    <location>
        <position position="1"/>
    </location>
</feature>
<feature type="non-terminal residue" evidence="1">
    <location>
        <position position="255"/>
    </location>
</feature>